<dbReference type="PIRSF" id="PIRSF000709">
    <property type="entry name" value="6PFK_2-Ptase"/>
    <property type="match status" value="1"/>
</dbReference>
<accession>A0A9P6HKC5</accession>
<dbReference type="InterPro" id="IPR003094">
    <property type="entry name" value="6Pfruct_kin"/>
</dbReference>
<dbReference type="GO" id="GO:0006000">
    <property type="term" value="P:fructose metabolic process"/>
    <property type="evidence" value="ECO:0007669"/>
    <property type="project" value="InterPro"/>
</dbReference>
<dbReference type="Pfam" id="PF00300">
    <property type="entry name" value="His_Phos_1"/>
    <property type="match status" value="1"/>
</dbReference>
<dbReference type="InterPro" id="IPR013078">
    <property type="entry name" value="His_Pase_superF_clade-1"/>
</dbReference>
<dbReference type="Gene3D" id="3.40.50.300">
    <property type="entry name" value="P-loop containing nucleotide triphosphate hydrolases"/>
    <property type="match status" value="1"/>
</dbReference>
<dbReference type="EMBL" id="WIUZ02000004">
    <property type="protein sequence ID" value="KAF9787981.1"/>
    <property type="molecule type" value="Genomic_DNA"/>
</dbReference>
<dbReference type="GO" id="GO:0004331">
    <property type="term" value="F:fructose-2,6-bisphosphate 2-phosphatase activity"/>
    <property type="evidence" value="ECO:0007669"/>
    <property type="project" value="TreeGrafter"/>
</dbReference>
<dbReference type="Pfam" id="PF01591">
    <property type="entry name" value="6PF2K"/>
    <property type="match status" value="1"/>
</dbReference>
<evidence type="ECO:0000256" key="1">
    <source>
        <dbReference type="ARBA" id="ARBA00022741"/>
    </source>
</evidence>
<dbReference type="SMART" id="SM00855">
    <property type="entry name" value="PGAM"/>
    <property type="match status" value="1"/>
</dbReference>
<dbReference type="OrthoDB" id="267323at2759"/>
<dbReference type="CDD" id="cd07067">
    <property type="entry name" value="HP_PGM_like"/>
    <property type="match status" value="1"/>
</dbReference>
<feature type="domain" description="6-phosphofructo-2-kinase" evidence="3">
    <location>
        <begin position="12"/>
        <end position="226"/>
    </location>
</feature>
<keyword evidence="1" id="KW-0547">Nucleotide-binding</keyword>
<comment type="caution">
    <text evidence="4">The sequence shown here is derived from an EMBL/GenBank/DDBJ whole genome shotgun (WGS) entry which is preliminary data.</text>
</comment>
<evidence type="ECO:0000259" key="3">
    <source>
        <dbReference type="Pfam" id="PF01591"/>
    </source>
</evidence>
<dbReference type="AlphaFoldDB" id="A0A9P6HKC5"/>
<protein>
    <submittedName>
        <fullName evidence="4">Bifunctional 6-phosphofructo-2-kinase/fructose-2,6-bisphosphate 2-phosphatase</fullName>
    </submittedName>
</protein>
<dbReference type="InterPro" id="IPR029033">
    <property type="entry name" value="His_PPase_superfam"/>
</dbReference>
<keyword evidence="2" id="KW-0067">ATP-binding</keyword>
<dbReference type="PANTHER" id="PTHR10606:SF39">
    <property type="entry name" value="6-PHOSPHOFRUCTO-2-KINASE_FRUCTOSE-2,6-BISPHOSPHATASE YLR345W-RELATED"/>
    <property type="match status" value="1"/>
</dbReference>
<reference evidence="4" key="2">
    <citation type="submission" date="2020-11" db="EMBL/GenBank/DDBJ databases">
        <authorList>
            <consortium name="DOE Joint Genome Institute"/>
            <person name="Kuo A."/>
            <person name="Miyauchi S."/>
            <person name="Kiss E."/>
            <person name="Drula E."/>
            <person name="Kohler A."/>
            <person name="Sanchez-Garcia M."/>
            <person name="Andreopoulos B."/>
            <person name="Barry K.W."/>
            <person name="Bonito G."/>
            <person name="Buee M."/>
            <person name="Carver A."/>
            <person name="Chen C."/>
            <person name="Cichocki N."/>
            <person name="Clum A."/>
            <person name="Culley D."/>
            <person name="Crous P.W."/>
            <person name="Fauchery L."/>
            <person name="Girlanda M."/>
            <person name="Hayes R."/>
            <person name="Keri Z."/>
            <person name="Labutti K."/>
            <person name="Lipzen A."/>
            <person name="Lombard V."/>
            <person name="Magnuson J."/>
            <person name="Maillard F."/>
            <person name="Morin E."/>
            <person name="Murat C."/>
            <person name="Nolan M."/>
            <person name="Ohm R."/>
            <person name="Pangilinan J."/>
            <person name="Pereira M."/>
            <person name="Perotto S."/>
            <person name="Peter M."/>
            <person name="Riley R."/>
            <person name="Sitrit Y."/>
            <person name="Stielow B."/>
            <person name="Szollosi G."/>
            <person name="Zifcakova L."/>
            <person name="Stursova M."/>
            <person name="Spatafora J.W."/>
            <person name="Tedersoo L."/>
            <person name="Vaario L.-M."/>
            <person name="Yamada A."/>
            <person name="Yan M."/>
            <person name="Wang P."/>
            <person name="Xu J."/>
            <person name="Bruns T."/>
            <person name="Baldrian P."/>
            <person name="Vilgalys R."/>
            <person name="Henrissat B."/>
            <person name="Grigoriev I.V."/>
            <person name="Hibbett D."/>
            <person name="Nagy L.G."/>
            <person name="Martin F.M."/>
        </authorList>
    </citation>
    <scope>NUCLEOTIDE SEQUENCE</scope>
    <source>
        <strain evidence="4">UH-Tt-Lm1</strain>
    </source>
</reference>
<dbReference type="InterPro" id="IPR027417">
    <property type="entry name" value="P-loop_NTPase"/>
</dbReference>
<organism evidence="4 5">
    <name type="scientific">Thelephora terrestris</name>
    <dbReference type="NCBI Taxonomy" id="56493"/>
    <lineage>
        <taxon>Eukaryota</taxon>
        <taxon>Fungi</taxon>
        <taxon>Dikarya</taxon>
        <taxon>Basidiomycota</taxon>
        <taxon>Agaricomycotina</taxon>
        <taxon>Agaricomycetes</taxon>
        <taxon>Thelephorales</taxon>
        <taxon>Thelephoraceae</taxon>
        <taxon>Thelephora</taxon>
    </lineage>
</organism>
<dbReference type="PANTHER" id="PTHR10606">
    <property type="entry name" value="6-PHOSPHOFRUCTO-2-KINASE/FRUCTOSE-2,6-BISPHOSPHATASE"/>
    <property type="match status" value="1"/>
</dbReference>
<reference evidence="4" key="1">
    <citation type="journal article" date="2020" name="Nat. Commun.">
        <title>Large-scale genome sequencing of mycorrhizal fungi provides insights into the early evolution of symbiotic traits.</title>
        <authorList>
            <person name="Miyauchi S."/>
            <person name="Kiss E."/>
            <person name="Kuo A."/>
            <person name="Drula E."/>
            <person name="Kohler A."/>
            <person name="Sanchez-Garcia M."/>
            <person name="Morin E."/>
            <person name="Andreopoulos B."/>
            <person name="Barry K.W."/>
            <person name="Bonito G."/>
            <person name="Buee M."/>
            <person name="Carver A."/>
            <person name="Chen C."/>
            <person name="Cichocki N."/>
            <person name="Clum A."/>
            <person name="Culley D."/>
            <person name="Crous P.W."/>
            <person name="Fauchery L."/>
            <person name="Girlanda M."/>
            <person name="Hayes R.D."/>
            <person name="Keri Z."/>
            <person name="LaButti K."/>
            <person name="Lipzen A."/>
            <person name="Lombard V."/>
            <person name="Magnuson J."/>
            <person name="Maillard F."/>
            <person name="Murat C."/>
            <person name="Nolan M."/>
            <person name="Ohm R.A."/>
            <person name="Pangilinan J."/>
            <person name="Pereira M.F."/>
            <person name="Perotto S."/>
            <person name="Peter M."/>
            <person name="Pfister S."/>
            <person name="Riley R."/>
            <person name="Sitrit Y."/>
            <person name="Stielow J.B."/>
            <person name="Szollosi G."/>
            <person name="Zifcakova L."/>
            <person name="Stursova M."/>
            <person name="Spatafora J.W."/>
            <person name="Tedersoo L."/>
            <person name="Vaario L.M."/>
            <person name="Yamada A."/>
            <person name="Yan M."/>
            <person name="Wang P."/>
            <person name="Xu J."/>
            <person name="Bruns T."/>
            <person name="Baldrian P."/>
            <person name="Vilgalys R."/>
            <person name="Dunand C."/>
            <person name="Henrissat B."/>
            <person name="Grigoriev I.V."/>
            <person name="Hibbett D."/>
            <person name="Nagy L.G."/>
            <person name="Martin F.M."/>
        </authorList>
    </citation>
    <scope>NUCLEOTIDE SEQUENCE</scope>
    <source>
        <strain evidence="4">UH-Tt-Lm1</strain>
    </source>
</reference>
<dbReference type="GO" id="GO:0005524">
    <property type="term" value="F:ATP binding"/>
    <property type="evidence" value="ECO:0007669"/>
    <property type="project" value="UniProtKB-KW"/>
</dbReference>
<sequence length="495" mass="56383">MVAPLYTTDSGLLFHAGKILVLTVGLPARGKTHVSRALERYLRWTGVKIMVVSLGDYRRKILGSAGKLPSDYFTLGAKSEVSIALRKQVADACEDSIQKFFDGGGQVVIYDANNGVKANRTRLAEKFHELDIHVVFLESWCDNQEIIERNIRSVKISSPDYRGWDPDKAVEDYYSRIRDHEQYYQPLEETTWPSIRIINVGEQVITNKIAGYLQSRIVFFLMNIHNRFRNIYFARSGQSLIEHSYRADSDLSPSGWAYAEKLKDFVIQKYTKSLSERGIDGKSHRLVVWTSARMRCSHTAWPFLTGSTPSQLNVRIIEKQQMSEINPGVWDGLTPEQVKKYYPDEWERFSHDPYAYRAPRAESYHDLCVRLEPILVELEREKEDLLIIGHASVIRCMLAYLIGLPVSEIPAIEVARGDLIEVVPASYGVQTQAYHFWDGDNGDGSGAPGAPHKDESNLYENYAEDAKKPKSPLALHWEPTQIQTLRSEQTLTVHT</sequence>
<dbReference type="Gene3D" id="3.40.50.1240">
    <property type="entry name" value="Phosphoglycerate mutase-like"/>
    <property type="match status" value="1"/>
</dbReference>
<dbReference type="FunFam" id="3.40.50.300:FF:001280">
    <property type="entry name" value="Related to 6-phosphofructo-2-kinase"/>
    <property type="match status" value="1"/>
</dbReference>
<evidence type="ECO:0000256" key="2">
    <source>
        <dbReference type="ARBA" id="ARBA00022840"/>
    </source>
</evidence>
<name>A0A9P6HKC5_9AGAM</name>
<evidence type="ECO:0000313" key="4">
    <source>
        <dbReference type="EMBL" id="KAF9787981.1"/>
    </source>
</evidence>
<proteinExistence type="predicted"/>
<dbReference type="SUPFAM" id="SSF53254">
    <property type="entry name" value="Phosphoglycerate mutase-like"/>
    <property type="match status" value="1"/>
</dbReference>
<dbReference type="GO" id="GO:0006003">
    <property type="term" value="P:fructose 2,6-bisphosphate metabolic process"/>
    <property type="evidence" value="ECO:0007669"/>
    <property type="project" value="InterPro"/>
</dbReference>
<dbReference type="GO" id="GO:0003873">
    <property type="term" value="F:6-phosphofructo-2-kinase activity"/>
    <property type="evidence" value="ECO:0007669"/>
    <property type="project" value="InterPro"/>
</dbReference>
<gene>
    <name evidence="4" type="ORF">BJ322DRAFT_1046320</name>
</gene>
<dbReference type="PRINTS" id="PR00991">
    <property type="entry name" value="6PFRUCTKNASE"/>
</dbReference>
<dbReference type="InterPro" id="IPR013079">
    <property type="entry name" value="6Phosfructo_kin"/>
</dbReference>
<dbReference type="GO" id="GO:0005829">
    <property type="term" value="C:cytosol"/>
    <property type="evidence" value="ECO:0007669"/>
    <property type="project" value="TreeGrafter"/>
</dbReference>
<dbReference type="SUPFAM" id="SSF52540">
    <property type="entry name" value="P-loop containing nucleoside triphosphate hydrolases"/>
    <property type="match status" value="1"/>
</dbReference>
<dbReference type="Proteomes" id="UP000736335">
    <property type="component" value="Unassembled WGS sequence"/>
</dbReference>
<evidence type="ECO:0000313" key="5">
    <source>
        <dbReference type="Proteomes" id="UP000736335"/>
    </source>
</evidence>
<keyword evidence="5" id="KW-1185">Reference proteome</keyword>